<name>A0A378XFX7_9BURK</name>
<evidence type="ECO:0000259" key="7">
    <source>
        <dbReference type="Pfam" id="PF00892"/>
    </source>
</evidence>
<feature type="domain" description="EamA" evidence="7">
    <location>
        <begin position="169"/>
        <end position="303"/>
    </location>
</feature>
<sequence length="308" mass="34301">MTKPIPVEIKKSYRQQGFIYATLGAILFSSKSIVIKFIYEYGVDATTTLGFRLLMAMPLFAAVALFQQHKVRRGELKPLSVKNSLKLIVLGFLGYYLASFLDFASLKYISVSLERLILLLTPTFVLMFSVLFFKKKVSARQLLSLLISYAGVLIVFVQDFSLGGSDIVLGSILVLGSAVSYSCYVMGAGELIREVGSTRFVAYAMLVSTFFILVQLFLTHGVAWIVQPLPVYNWSLVHAVFNTFIPTFMLMWSVERIGAPLSTQLGLIGPISLLFLAWLFLDDPITLWDWVGTLIVLASLYILGRSKG</sequence>
<evidence type="ECO:0000313" key="9">
    <source>
        <dbReference type="EMBL" id="SUA54131.1"/>
    </source>
</evidence>
<dbReference type="RefSeq" id="WP_018574453.1">
    <property type="nucleotide sequence ID" value="NZ_CP065725.1"/>
</dbReference>
<dbReference type="EMBL" id="UGSB01000001">
    <property type="protein sequence ID" value="SUA54131.1"/>
    <property type="molecule type" value="Genomic_DNA"/>
</dbReference>
<dbReference type="PANTHER" id="PTHR42920">
    <property type="entry name" value="OS03G0707200 PROTEIN-RELATED"/>
    <property type="match status" value="1"/>
</dbReference>
<gene>
    <name evidence="8" type="ORF">I6G29_06750</name>
    <name evidence="9" type="ORF">NCTC11997_01409</name>
</gene>
<keyword evidence="2" id="KW-1003">Cell membrane</keyword>
<dbReference type="InterPro" id="IPR051258">
    <property type="entry name" value="Diverse_Substrate_Transporter"/>
</dbReference>
<protein>
    <submittedName>
        <fullName evidence="8">DMT family transporter</fullName>
    </submittedName>
    <submittedName>
        <fullName evidence="9">Predicted permease, DMT superfamily</fullName>
    </submittedName>
</protein>
<feature type="transmembrane region" description="Helical" evidence="6">
    <location>
        <begin position="167"/>
        <end position="188"/>
    </location>
</feature>
<feature type="transmembrane region" description="Helical" evidence="6">
    <location>
        <begin position="287"/>
        <end position="304"/>
    </location>
</feature>
<dbReference type="Proteomes" id="UP000594903">
    <property type="component" value="Chromosome"/>
</dbReference>
<evidence type="ECO:0000313" key="11">
    <source>
        <dbReference type="Proteomes" id="UP000594903"/>
    </source>
</evidence>
<keyword evidence="5 6" id="KW-0472">Membrane</keyword>
<evidence type="ECO:0000313" key="10">
    <source>
        <dbReference type="Proteomes" id="UP000254603"/>
    </source>
</evidence>
<evidence type="ECO:0000256" key="2">
    <source>
        <dbReference type="ARBA" id="ARBA00022475"/>
    </source>
</evidence>
<feature type="transmembrane region" description="Helical" evidence="6">
    <location>
        <begin position="87"/>
        <end position="110"/>
    </location>
</feature>
<organism evidence="9 10">
    <name type="scientific">Oligella ureolytica</name>
    <dbReference type="NCBI Taxonomy" id="90244"/>
    <lineage>
        <taxon>Bacteria</taxon>
        <taxon>Pseudomonadati</taxon>
        <taxon>Pseudomonadota</taxon>
        <taxon>Betaproteobacteria</taxon>
        <taxon>Burkholderiales</taxon>
        <taxon>Alcaligenaceae</taxon>
        <taxon>Oligella</taxon>
    </lineage>
</organism>
<evidence type="ECO:0000256" key="3">
    <source>
        <dbReference type="ARBA" id="ARBA00022692"/>
    </source>
</evidence>
<feature type="transmembrane region" description="Helical" evidence="6">
    <location>
        <begin position="232"/>
        <end position="252"/>
    </location>
</feature>
<dbReference type="AlphaFoldDB" id="A0A378XFX7"/>
<dbReference type="InterPro" id="IPR000620">
    <property type="entry name" value="EamA_dom"/>
</dbReference>
<feature type="transmembrane region" description="Helical" evidence="6">
    <location>
        <begin position="142"/>
        <end position="161"/>
    </location>
</feature>
<dbReference type="OrthoDB" id="9813617at2"/>
<evidence type="ECO:0000313" key="8">
    <source>
        <dbReference type="EMBL" id="QPT41218.1"/>
    </source>
</evidence>
<feature type="domain" description="EamA" evidence="7">
    <location>
        <begin position="17"/>
        <end position="156"/>
    </location>
</feature>
<evidence type="ECO:0000256" key="1">
    <source>
        <dbReference type="ARBA" id="ARBA00004651"/>
    </source>
</evidence>
<evidence type="ECO:0000256" key="6">
    <source>
        <dbReference type="SAM" id="Phobius"/>
    </source>
</evidence>
<feature type="transmembrane region" description="Helical" evidence="6">
    <location>
        <begin position="264"/>
        <end position="281"/>
    </location>
</feature>
<dbReference type="EMBL" id="CP065725">
    <property type="protein sequence ID" value="QPT41218.1"/>
    <property type="molecule type" value="Genomic_DNA"/>
</dbReference>
<dbReference type="SUPFAM" id="SSF103481">
    <property type="entry name" value="Multidrug resistance efflux transporter EmrE"/>
    <property type="match status" value="2"/>
</dbReference>
<evidence type="ECO:0000256" key="4">
    <source>
        <dbReference type="ARBA" id="ARBA00022989"/>
    </source>
</evidence>
<keyword evidence="11" id="KW-1185">Reference proteome</keyword>
<reference evidence="9 10" key="1">
    <citation type="submission" date="2018-06" db="EMBL/GenBank/DDBJ databases">
        <authorList>
            <consortium name="Pathogen Informatics"/>
            <person name="Doyle S."/>
        </authorList>
    </citation>
    <scope>NUCLEOTIDE SEQUENCE [LARGE SCALE GENOMIC DNA]</scope>
    <source>
        <strain evidence="9 10">NCTC11997</strain>
    </source>
</reference>
<evidence type="ECO:0000256" key="5">
    <source>
        <dbReference type="ARBA" id="ARBA00023136"/>
    </source>
</evidence>
<dbReference type="InterPro" id="IPR037185">
    <property type="entry name" value="EmrE-like"/>
</dbReference>
<dbReference type="Pfam" id="PF00892">
    <property type="entry name" value="EamA"/>
    <property type="match status" value="2"/>
</dbReference>
<reference evidence="8 11" key="2">
    <citation type="submission" date="2020-12" db="EMBL/GenBank/DDBJ databases">
        <title>FDA dAtabase for Regulatory Grade micrObial Sequences (FDA-ARGOS): Supporting development and validation of Infectious Disease Dx tests.</title>
        <authorList>
            <person name="Sproer C."/>
            <person name="Gronow S."/>
            <person name="Severitt S."/>
            <person name="Schroder I."/>
            <person name="Tallon L."/>
            <person name="Sadzewicz L."/>
            <person name="Zhao X."/>
            <person name="Boylan J."/>
            <person name="Ott S."/>
            <person name="Bowen H."/>
            <person name="Vavikolanu K."/>
            <person name="Mehta A."/>
            <person name="Aluvathingal J."/>
            <person name="Nadendla S."/>
            <person name="Lowell S."/>
            <person name="Myers T."/>
            <person name="Yan Y."/>
            <person name="Sichtig H."/>
        </authorList>
    </citation>
    <scope>NUCLEOTIDE SEQUENCE [LARGE SCALE GENOMIC DNA]</scope>
    <source>
        <strain evidence="8 11">FDAARGOS_872</strain>
    </source>
</reference>
<dbReference type="GO" id="GO:0005886">
    <property type="term" value="C:plasma membrane"/>
    <property type="evidence" value="ECO:0007669"/>
    <property type="project" value="UniProtKB-SubCell"/>
</dbReference>
<dbReference type="PANTHER" id="PTHR42920:SF5">
    <property type="entry name" value="EAMA DOMAIN-CONTAINING PROTEIN"/>
    <property type="match status" value="1"/>
</dbReference>
<comment type="subcellular location">
    <subcellularLocation>
        <location evidence="1">Cell membrane</location>
        <topology evidence="1">Multi-pass membrane protein</topology>
    </subcellularLocation>
</comment>
<feature type="transmembrane region" description="Helical" evidence="6">
    <location>
        <begin position="18"/>
        <end position="39"/>
    </location>
</feature>
<dbReference type="STRING" id="1122619.GCA_000373745_01269"/>
<feature type="transmembrane region" description="Helical" evidence="6">
    <location>
        <begin position="116"/>
        <end position="133"/>
    </location>
</feature>
<keyword evidence="4 6" id="KW-1133">Transmembrane helix</keyword>
<keyword evidence="3 6" id="KW-0812">Transmembrane</keyword>
<feature type="transmembrane region" description="Helical" evidence="6">
    <location>
        <begin position="200"/>
        <end position="226"/>
    </location>
</feature>
<accession>A0A378XFX7</accession>
<dbReference type="Proteomes" id="UP000254603">
    <property type="component" value="Unassembled WGS sequence"/>
</dbReference>
<feature type="transmembrane region" description="Helical" evidence="6">
    <location>
        <begin position="45"/>
        <end position="66"/>
    </location>
</feature>
<proteinExistence type="predicted"/>